<dbReference type="Proteomes" id="UP001499924">
    <property type="component" value="Unassembled WGS sequence"/>
</dbReference>
<protein>
    <submittedName>
        <fullName evidence="1">Uncharacterized protein</fullName>
    </submittedName>
</protein>
<accession>A0ABP6P458</accession>
<proteinExistence type="predicted"/>
<name>A0ABP6P458_9ACTN</name>
<comment type="caution">
    <text evidence="1">The sequence shown here is derived from an EMBL/GenBank/DDBJ whole genome shotgun (WGS) entry which is preliminary data.</text>
</comment>
<keyword evidence="2" id="KW-1185">Reference proteome</keyword>
<gene>
    <name evidence="1" type="ORF">GCM10010531_18090</name>
</gene>
<organism evidence="1 2">
    <name type="scientific">Blastococcus jejuensis</name>
    <dbReference type="NCBI Taxonomy" id="351224"/>
    <lineage>
        <taxon>Bacteria</taxon>
        <taxon>Bacillati</taxon>
        <taxon>Actinomycetota</taxon>
        <taxon>Actinomycetes</taxon>
        <taxon>Geodermatophilales</taxon>
        <taxon>Geodermatophilaceae</taxon>
        <taxon>Blastococcus</taxon>
    </lineage>
</organism>
<evidence type="ECO:0000313" key="2">
    <source>
        <dbReference type="Proteomes" id="UP001499924"/>
    </source>
</evidence>
<evidence type="ECO:0000313" key="1">
    <source>
        <dbReference type="EMBL" id="GAA3165907.1"/>
    </source>
</evidence>
<dbReference type="RefSeq" id="WP_344688465.1">
    <property type="nucleotide sequence ID" value="NZ_BAAAVV010000003.1"/>
</dbReference>
<reference evidence="2" key="1">
    <citation type="journal article" date="2019" name="Int. J. Syst. Evol. Microbiol.">
        <title>The Global Catalogue of Microorganisms (GCM) 10K type strain sequencing project: providing services to taxonomists for standard genome sequencing and annotation.</title>
        <authorList>
            <consortium name="The Broad Institute Genomics Platform"/>
            <consortium name="The Broad Institute Genome Sequencing Center for Infectious Disease"/>
            <person name="Wu L."/>
            <person name="Ma J."/>
        </authorList>
    </citation>
    <scope>NUCLEOTIDE SEQUENCE [LARGE SCALE GENOMIC DNA]</scope>
    <source>
        <strain evidence="2">JCM 15614</strain>
    </source>
</reference>
<dbReference type="EMBL" id="BAAAVV010000003">
    <property type="protein sequence ID" value="GAA3165907.1"/>
    <property type="molecule type" value="Genomic_DNA"/>
</dbReference>
<sequence length="54" mass="5883">MIGPEYEFVAGRMAELQARAAAASRAHRLTAARRAARRAEKAARLAARLDATIF</sequence>